<evidence type="ECO:0000313" key="1">
    <source>
        <dbReference type="EMBL" id="ESV62378.1"/>
    </source>
</evidence>
<proteinExistence type="predicted"/>
<evidence type="ECO:0000313" key="2">
    <source>
        <dbReference type="Proteomes" id="UP000018502"/>
    </source>
</evidence>
<gene>
    <name evidence="1" type="ORF">L833_4783</name>
</gene>
<dbReference type="EMBL" id="AYTF01000002">
    <property type="protein sequence ID" value="ESV62378.1"/>
    <property type="molecule type" value="Genomic_DNA"/>
</dbReference>
<organism evidence="1 2">
    <name type="scientific">Mycobacteroides abscessus MAB_091912_2446</name>
    <dbReference type="NCBI Taxonomy" id="1335414"/>
    <lineage>
        <taxon>Bacteria</taxon>
        <taxon>Bacillati</taxon>
        <taxon>Actinomycetota</taxon>
        <taxon>Actinomycetes</taxon>
        <taxon>Mycobacteriales</taxon>
        <taxon>Mycobacteriaceae</taxon>
        <taxon>Mycobacteroides</taxon>
        <taxon>Mycobacteroides abscessus</taxon>
    </lineage>
</organism>
<name>A0A829MDE2_9MYCO</name>
<accession>A0A829MDE2</accession>
<protein>
    <submittedName>
        <fullName evidence="1">Uncharacterized protein</fullName>
    </submittedName>
</protein>
<dbReference type="AlphaFoldDB" id="A0A829MDE2"/>
<comment type="caution">
    <text evidence="1">The sequence shown here is derived from an EMBL/GenBank/DDBJ whole genome shotgun (WGS) entry which is preliminary data.</text>
</comment>
<sequence length="71" mass="8040">MPAAVTQRTEGHHRCAPYHRGQPLGYLLDLLDRYQPCCSRCLHGHARHHVTSSAAIVPSCHRLRRTSCFCC</sequence>
<reference evidence="1 2" key="1">
    <citation type="journal article" date="2014" name="Emerg. Infect. Dis.">
        <title>High-level Relatedness among Mycobacterium abscessus subsp. massiliense Strains from Widely Separated Outbreaks.</title>
        <authorList>
            <person name="Tettelin H."/>
            <person name="Davidson R.M."/>
            <person name="Agrawal S."/>
            <person name="Aitken M.L."/>
            <person name="Shallom S."/>
            <person name="Hasan N.A."/>
            <person name="Strong M."/>
            <person name="Nogueira de Moura V.C."/>
            <person name="De Groote M.A."/>
            <person name="Duarte R.S."/>
            <person name="Hine E."/>
            <person name="Parankush S."/>
            <person name="Su Q."/>
            <person name="Daugherty S.C."/>
            <person name="Fraser C.M."/>
            <person name="Brown-Elliott B.A."/>
            <person name="Wallace R.J.Jr."/>
            <person name="Holland S.M."/>
            <person name="Sampaio E.P."/>
            <person name="Olivier K.N."/>
            <person name="Jackson M."/>
            <person name="Zelazny A.M."/>
        </authorList>
    </citation>
    <scope>NUCLEOTIDE SEQUENCE [LARGE SCALE GENOMIC DNA]</scope>
    <source>
        <strain evidence="1 2">MAB_091912_2446</strain>
    </source>
</reference>
<dbReference type="Proteomes" id="UP000018502">
    <property type="component" value="Unassembled WGS sequence"/>
</dbReference>